<sequence length="76" mass="8242">MSTLLRLARSPALRQLHTTNAIRSGHGDYNHLPFVAPFQGGAKVPFAVKMTAFLAFGFAIPFVAVKYQHAKRSGSA</sequence>
<accession>A0AAD7E5H3</accession>
<comment type="subcellular location">
    <subcellularLocation>
        <location evidence="1 7">Mitochondrion inner membrane</location>
        <topology evidence="1 7">Single-pass membrane protein</topology>
    </subcellularLocation>
</comment>
<dbReference type="GO" id="GO:0006123">
    <property type="term" value="P:mitochondrial electron transport, cytochrome c to oxygen"/>
    <property type="evidence" value="ECO:0007669"/>
    <property type="project" value="UniProtKB-UniRule"/>
</dbReference>
<dbReference type="Gene3D" id="4.10.49.10">
    <property type="entry name" value="Cytochrome c oxidase subunit VIIc"/>
    <property type="match status" value="1"/>
</dbReference>
<keyword evidence="7" id="KW-1133">Transmembrane helix</keyword>
<dbReference type="SUPFAM" id="SSF81427">
    <property type="entry name" value="Mitochondrial cytochrome c oxidase subunit VIIc (aka VIIIa)"/>
    <property type="match status" value="1"/>
</dbReference>
<dbReference type="InterPro" id="IPR004202">
    <property type="entry name" value="COX7C/Cox8"/>
</dbReference>
<dbReference type="InterPro" id="IPR036636">
    <property type="entry name" value="COX7C/Cox8_sf"/>
</dbReference>
<evidence type="ECO:0000256" key="2">
    <source>
        <dbReference type="ARBA" id="ARBA00004673"/>
    </source>
</evidence>
<evidence type="ECO:0000256" key="7">
    <source>
        <dbReference type="RuleBase" id="RU368123"/>
    </source>
</evidence>
<evidence type="ECO:0000313" key="9">
    <source>
        <dbReference type="Proteomes" id="UP001219525"/>
    </source>
</evidence>
<evidence type="ECO:0000256" key="3">
    <source>
        <dbReference type="ARBA" id="ARBA00010514"/>
    </source>
</evidence>
<dbReference type="GO" id="GO:0045277">
    <property type="term" value="C:respiratory chain complex IV"/>
    <property type="evidence" value="ECO:0007669"/>
    <property type="project" value="UniProtKB-UniRule"/>
</dbReference>
<keyword evidence="9" id="KW-1185">Reference proteome</keyword>
<reference evidence="8" key="1">
    <citation type="submission" date="2023-03" db="EMBL/GenBank/DDBJ databases">
        <title>Massive genome expansion in bonnet fungi (Mycena s.s.) driven by repeated elements and novel gene families across ecological guilds.</title>
        <authorList>
            <consortium name="Lawrence Berkeley National Laboratory"/>
            <person name="Harder C.B."/>
            <person name="Miyauchi S."/>
            <person name="Viragh M."/>
            <person name="Kuo A."/>
            <person name="Thoen E."/>
            <person name="Andreopoulos B."/>
            <person name="Lu D."/>
            <person name="Skrede I."/>
            <person name="Drula E."/>
            <person name="Henrissat B."/>
            <person name="Morin E."/>
            <person name="Kohler A."/>
            <person name="Barry K."/>
            <person name="LaButti K."/>
            <person name="Morin E."/>
            <person name="Salamov A."/>
            <person name="Lipzen A."/>
            <person name="Mereny Z."/>
            <person name="Hegedus B."/>
            <person name="Baldrian P."/>
            <person name="Stursova M."/>
            <person name="Weitz H."/>
            <person name="Taylor A."/>
            <person name="Grigoriev I.V."/>
            <person name="Nagy L.G."/>
            <person name="Martin F."/>
            <person name="Kauserud H."/>
        </authorList>
    </citation>
    <scope>NUCLEOTIDE SEQUENCE</scope>
    <source>
        <strain evidence="8">9144</strain>
    </source>
</reference>
<dbReference type="AlphaFoldDB" id="A0AAD7E5H3"/>
<dbReference type="Pfam" id="PF02935">
    <property type="entry name" value="COX7C"/>
    <property type="match status" value="1"/>
</dbReference>
<organism evidence="8 9">
    <name type="scientific">Mycena pura</name>
    <dbReference type="NCBI Taxonomy" id="153505"/>
    <lineage>
        <taxon>Eukaryota</taxon>
        <taxon>Fungi</taxon>
        <taxon>Dikarya</taxon>
        <taxon>Basidiomycota</taxon>
        <taxon>Agaricomycotina</taxon>
        <taxon>Agaricomycetes</taxon>
        <taxon>Agaricomycetidae</taxon>
        <taxon>Agaricales</taxon>
        <taxon>Marasmiineae</taxon>
        <taxon>Mycenaceae</taxon>
        <taxon>Mycena</taxon>
    </lineage>
</organism>
<comment type="similarity">
    <text evidence="3 7">Belongs to the cytochrome c oxidase VIIc family.</text>
</comment>
<comment type="pathway">
    <text evidence="2 7">Energy metabolism; oxidative phosphorylation.</text>
</comment>
<evidence type="ECO:0000313" key="8">
    <source>
        <dbReference type="EMBL" id="KAJ7228752.1"/>
    </source>
</evidence>
<name>A0AAD7E5H3_9AGAR</name>
<gene>
    <name evidence="8" type="ORF">GGX14DRAFT_71362</name>
</gene>
<evidence type="ECO:0000256" key="5">
    <source>
        <dbReference type="ARBA" id="ARBA00023128"/>
    </source>
</evidence>
<comment type="caution">
    <text evidence="8">The sequence shown here is derived from an EMBL/GenBank/DDBJ whole genome shotgun (WGS) entry which is preliminary data.</text>
</comment>
<evidence type="ECO:0000256" key="4">
    <source>
        <dbReference type="ARBA" id="ARBA00022792"/>
    </source>
</evidence>
<keyword evidence="7" id="KW-0809">Transit peptide</keyword>
<comment type="subunit">
    <text evidence="7">Component of the cytochrome c oxidase (complex IV, CIV), a multisubunit enzyme composed of a catalytic core of 3 subunits and several supernumerary subunits. The complex exists as a monomer or a dimer and forms supercomplexes (SCs) in the inner mitochondrial membrane with ubiquinol-cytochrome c oxidoreductase (cytochrome b-c1 complex, complex III, CIII).</text>
</comment>
<protein>
    <recommendedName>
        <fullName evidence="7">Cytochrome c oxidase subunit 8, mitochondrial</fullName>
    </recommendedName>
    <alternativeName>
        <fullName evidence="7">Cytochrome c oxidase polypeptide VIII</fullName>
    </alternativeName>
</protein>
<keyword evidence="5 7" id="KW-0496">Mitochondrion</keyword>
<keyword evidence="7" id="KW-0812">Transmembrane</keyword>
<comment type="function">
    <text evidence="7">Component of the cytochrome c oxidase, the last enzyme in the mitochondrial electron transport chain which drives oxidative phosphorylation. The respiratory chain contains 3 multisubunit complexes succinate dehydrogenase (complex II, CII), ubiquinol-cytochrome c oxidoreductase (cytochrome b-c1 complex, complex III, CIII) and cytochrome c oxidase (complex IV, CIV), that cooperate to transfer electrons derived from NADH and succinate to molecular oxygen, creating an electrochemical gradient over the inner membrane that drives transmembrane transport and the ATP synthase. Cytochrome c oxidase is the component of the respiratory chain that catalyzes the reduction of oxygen to water. Electrons originating from reduced cytochrome c in the intermembrane space (IMS) are transferred via the dinuclear copper A center (CU(A)) of subunit 2 and heme A of subunit 1 to the active site in subunit 1, a binuclear center (BNC) formed by heme A3 and copper B (CU(B)). The BNC reduces molecular oxygen to 2 water molecules using 4 electrons from cytochrome c in the IMS and 4 protons from the mitochondrial matrix.</text>
</comment>
<proteinExistence type="inferred from homology"/>
<dbReference type="GO" id="GO:0005743">
    <property type="term" value="C:mitochondrial inner membrane"/>
    <property type="evidence" value="ECO:0007669"/>
    <property type="project" value="UniProtKB-SubCell"/>
</dbReference>
<evidence type="ECO:0000256" key="6">
    <source>
        <dbReference type="ARBA" id="ARBA00023136"/>
    </source>
</evidence>
<dbReference type="Proteomes" id="UP001219525">
    <property type="component" value="Unassembled WGS sequence"/>
</dbReference>
<dbReference type="EMBL" id="JARJCW010000002">
    <property type="protein sequence ID" value="KAJ7228752.1"/>
    <property type="molecule type" value="Genomic_DNA"/>
</dbReference>
<keyword evidence="4 7" id="KW-0999">Mitochondrion inner membrane</keyword>
<evidence type="ECO:0000256" key="1">
    <source>
        <dbReference type="ARBA" id="ARBA00004434"/>
    </source>
</evidence>
<feature type="transmembrane region" description="Helical" evidence="7">
    <location>
        <begin position="46"/>
        <end position="65"/>
    </location>
</feature>
<keyword evidence="6 7" id="KW-0472">Membrane</keyword>